<evidence type="ECO:0000256" key="1">
    <source>
        <dbReference type="SAM" id="Coils"/>
    </source>
</evidence>
<feature type="coiled-coil region" evidence="1">
    <location>
        <begin position="27"/>
        <end position="54"/>
    </location>
</feature>
<keyword evidence="1" id="KW-0175">Coiled coil</keyword>
<dbReference type="Proteomes" id="UP001472677">
    <property type="component" value="Unassembled WGS sequence"/>
</dbReference>
<protein>
    <recommendedName>
        <fullName evidence="4">Gag-pol polyprotein</fullName>
    </recommendedName>
</protein>
<evidence type="ECO:0000313" key="3">
    <source>
        <dbReference type="Proteomes" id="UP001472677"/>
    </source>
</evidence>
<dbReference type="EMBL" id="JBBPBM010000019">
    <property type="protein sequence ID" value="KAK8553931.1"/>
    <property type="molecule type" value="Genomic_DNA"/>
</dbReference>
<sequence>MFPLRTKTNINQVHEGKAFSNRWGEEVHEVNSHLEELDGRADEHREDILGALNKAIVLLRKALTNDGGVTSFVPSPTPSWVEVSKPKFYKGVRNTKKANVEVPKSEKKELLFMQVNIRGQLVRAILDTRATKNFIKEEEAKCLVITYVGEE</sequence>
<reference evidence="2 3" key="1">
    <citation type="journal article" date="2024" name="G3 (Bethesda)">
        <title>Genome assembly of Hibiscus sabdariffa L. provides insights into metabolisms of medicinal natural products.</title>
        <authorList>
            <person name="Kim T."/>
        </authorList>
    </citation>
    <scope>NUCLEOTIDE SEQUENCE [LARGE SCALE GENOMIC DNA]</scope>
    <source>
        <strain evidence="2">TK-2024</strain>
        <tissue evidence="2">Old leaves</tissue>
    </source>
</reference>
<gene>
    <name evidence="2" type="ORF">V6N12_030910</name>
</gene>
<keyword evidence="3" id="KW-1185">Reference proteome</keyword>
<organism evidence="2 3">
    <name type="scientific">Hibiscus sabdariffa</name>
    <name type="common">roselle</name>
    <dbReference type="NCBI Taxonomy" id="183260"/>
    <lineage>
        <taxon>Eukaryota</taxon>
        <taxon>Viridiplantae</taxon>
        <taxon>Streptophyta</taxon>
        <taxon>Embryophyta</taxon>
        <taxon>Tracheophyta</taxon>
        <taxon>Spermatophyta</taxon>
        <taxon>Magnoliopsida</taxon>
        <taxon>eudicotyledons</taxon>
        <taxon>Gunneridae</taxon>
        <taxon>Pentapetalae</taxon>
        <taxon>rosids</taxon>
        <taxon>malvids</taxon>
        <taxon>Malvales</taxon>
        <taxon>Malvaceae</taxon>
        <taxon>Malvoideae</taxon>
        <taxon>Hibiscus</taxon>
    </lineage>
</organism>
<name>A0ABR2E7E0_9ROSI</name>
<accession>A0ABR2E7E0</accession>
<comment type="caution">
    <text evidence="2">The sequence shown here is derived from an EMBL/GenBank/DDBJ whole genome shotgun (WGS) entry which is preliminary data.</text>
</comment>
<evidence type="ECO:0000313" key="2">
    <source>
        <dbReference type="EMBL" id="KAK8553931.1"/>
    </source>
</evidence>
<evidence type="ECO:0008006" key="4">
    <source>
        <dbReference type="Google" id="ProtNLM"/>
    </source>
</evidence>
<proteinExistence type="predicted"/>